<accession>A0A2P7MX19</accession>
<dbReference type="AlphaFoldDB" id="A0A2P7MX19"/>
<reference evidence="2 3" key="1">
    <citation type="journal article" date="2018" name="Environ. Microbiol.">
        <title>Ecological and genomic features of two widespread freshwater picocyanobacteria.</title>
        <authorList>
            <person name="Cabello-Yeves P.J."/>
            <person name="Picazo A."/>
            <person name="Camacho A."/>
            <person name="Callieri C."/>
            <person name="Rosselli R."/>
            <person name="Roda-Garcia J.J."/>
            <person name="Coutinho F.H."/>
            <person name="Rodriguez-Valera F."/>
        </authorList>
    </citation>
    <scope>NUCLEOTIDE SEQUENCE [LARGE SCALE GENOMIC DNA]</scope>
    <source>
        <strain evidence="2 3">Tous</strain>
    </source>
</reference>
<feature type="coiled-coil region" evidence="1">
    <location>
        <begin position="22"/>
        <end position="95"/>
    </location>
</feature>
<sequence>MSQQKKGKAEFDTSTAIKEIEEKKEAQRLKRVMREKEKLRLKKEEEEGERLAEQERRLRFFEDERYFRLSLVDSIVTLSQEVEQLRKSMESIKEMTEDAIELAVCLGDSDHHGLDEIRFKYKGYS</sequence>
<evidence type="ECO:0000256" key="1">
    <source>
        <dbReference type="SAM" id="Coils"/>
    </source>
</evidence>
<dbReference type="EMBL" id="PXXO01000006">
    <property type="protein sequence ID" value="PSJ05784.1"/>
    <property type="molecule type" value="Genomic_DNA"/>
</dbReference>
<organism evidence="2 3">
    <name type="scientific">Cyanobium usitatum str. Tous</name>
    <dbReference type="NCBI Taxonomy" id="2116684"/>
    <lineage>
        <taxon>Bacteria</taxon>
        <taxon>Bacillati</taxon>
        <taxon>Cyanobacteriota</taxon>
        <taxon>Cyanophyceae</taxon>
        <taxon>Synechococcales</taxon>
        <taxon>Prochlorococcaceae</taxon>
        <taxon>Cyanobium</taxon>
    </lineage>
</organism>
<dbReference type="Proteomes" id="UP000243002">
    <property type="component" value="Unassembled WGS sequence"/>
</dbReference>
<name>A0A2P7MX19_9CYAN</name>
<keyword evidence="3" id="KW-1185">Reference proteome</keyword>
<evidence type="ECO:0008006" key="4">
    <source>
        <dbReference type="Google" id="ProtNLM"/>
    </source>
</evidence>
<comment type="caution">
    <text evidence="2">The sequence shown here is derived from an EMBL/GenBank/DDBJ whole genome shotgun (WGS) entry which is preliminary data.</text>
</comment>
<gene>
    <name evidence="2" type="ORF">C7K55_07080</name>
</gene>
<evidence type="ECO:0000313" key="3">
    <source>
        <dbReference type="Proteomes" id="UP000243002"/>
    </source>
</evidence>
<evidence type="ECO:0000313" key="2">
    <source>
        <dbReference type="EMBL" id="PSJ05784.1"/>
    </source>
</evidence>
<protein>
    <recommendedName>
        <fullName evidence="4">Nucleotide exchange factor GrpE</fullName>
    </recommendedName>
</protein>
<keyword evidence="1" id="KW-0175">Coiled coil</keyword>
<proteinExistence type="predicted"/>
<dbReference type="RefSeq" id="WP_106502720.1">
    <property type="nucleotide sequence ID" value="NZ_PXXO01000006.1"/>
</dbReference>